<keyword evidence="4" id="KW-0560">Oxidoreductase</keyword>
<dbReference type="PRINTS" id="PR00411">
    <property type="entry name" value="PNDRDTASEI"/>
</dbReference>
<dbReference type="AlphaFoldDB" id="A0A9N8HYF0"/>
<keyword evidence="5" id="KW-0812">Transmembrane</keyword>
<feature type="transmembrane region" description="Helical" evidence="5">
    <location>
        <begin position="59"/>
        <end position="81"/>
    </location>
</feature>
<protein>
    <submittedName>
        <fullName evidence="7">Apoptosis-inducing factor homolog</fullName>
    </submittedName>
</protein>
<feature type="domain" description="FAD/NAD(P)-binding" evidence="6">
    <location>
        <begin position="59"/>
        <end position="362"/>
    </location>
</feature>
<gene>
    <name evidence="7" type="ORF">SEMRO_2473_G328700.1</name>
</gene>
<dbReference type="InterPro" id="IPR036188">
    <property type="entry name" value="FAD/NAD-bd_sf"/>
</dbReference>
<proteinExistence type="inferred from homology"/>
<evidence type="ECO:0000313" key="8">
    <source>
        <dbReference type="Proteomes" id="UP001153069"/>
    </source>
</evidence>
<keyword evidence="5" id="KW-1133">Transmembrane helix</keyword>
<comment type="similarity">
    <text evidence="1">Belongs to the FAD-dependent oxidoreductase family.</text>
</comment>
<dbReference type="PRINTS" id="PR00368">
    <property type="entry name" value="FADPNR"/>
</dbReference>
<evidence type="ECO:0000256" key="1">
    <source>
        <dbReference type="ARBA" id="ARBA00006442"/>
    </source>
</evidence>
<accession>A0A9N8HYF0</accession>
<dbReference type="Proteomes" id="UP001153069">
    <property type="component" value="Unassembled WGS sequence"/>
</dbReference>
<dbReference type="Pfam" id="PF07992">
    <property type="entry name" value="Pyr_redox_2"/>
    <property type="match status" value="1"/>
</dbReference>
<dbReference type="SUPFAM" id="SSF51905">
    <property type="entry name" value="FAD/NAD(P)-binding domain"/>
    <property type="match status" value="1"/>
</dbReference>
<evidence type="ECO:0000256" key="2">
    <source>
        <dbReference type="ARBA" id="ARBA00022630"/>
    </source>
</evidence>
<reference evidence="7" key="1">
    <citation type="submission" date="2020-06" db="EMBL/GenBank/DDBJ databases">
        <authorList>
            <consortium name="Plant Systems Biology data submission"/>
        </authorList>
    </citation>
    <scope>NUCLEOTIDE SEQUENCE</scope>
    <source>
        <strain evidence="7">D6</strain>
    </source>
</reference>
<dbReference type="InterPro" id="IPR023753">
    <property type="entry name" value="FAD/NAD-binding_dom"/>
</dbReference>
<evidence type="ECO:0000256" key="4">
    <source>
        <dbReference type="ARBA" id="ARBA00023002"/>
    </source>
</evidence>
<dbReference type="PANTHER" id="PTHR43735:SF3">
    <property type="entry name" value="FERROPTOSIS SUPPRESSOR PROTEIN 1"/>
    <property type="match status" value="1"/>
</dbReference>
<sequence length="454" mass="49504">MPKDSSTPDSIPRLITCMLESSNAFCILRLKIHELIIVCPMLFSYCLGRNKNNKNDKNMKVVVIGGGMGGVAACVGIRSYVASSTQVILVEPKDHVEICWATYRALFDPEIAKASLYPLDLFCSKHNVLHIMSSVTKLELLPTTTGDDNDNNTDTTDTDASIKVTCDNGTIMDDIDVCVVTTGATNPYAAWGRGKEYLSLSRPERFAAMAKYGKSLLDAKTVVIVGGGLVGTELAGDIAVFSRDIAQSTRVIIVHTGERLCHKELQETASKMLQEKLAELGVKSILSEKALVEGNKVTLESSGQVIQADQVIMANGIHPHNNSFVDAQYKDDKGWIVVDEYFRVKGAERKLFAFGDCATALPNTGNSIVNNISTIGYNVKGVLDVAHNGKEPWISKHAAHSDVYICTVGHDDGVAQTPLLSFDSALPAWKNYSMFLYDARSKLELELEEGDQKC</sequence>
<evidence type="ECO:0000256" key="3">
    <source>
        <dbReference type="ARBA" id="ARBA00022827"/>
    </source>
</evidence>
<feature type="transmembrane region" description="Helical" evidence="5">
    <location>
        <begin position="28"/>
        <end position="47"/>
    </location>
</feature>
<comment type="caution">
    <text evidence="7">The sequence shown here is derived from an EMBL/GenBank/DDBJ whole genome shotgun (WGS) entry which is preliminary data.</text>
</comment>
<keyword evidence="5" id="KW-0472">Membrane</keyword>
<dbReference type="EMBL" id="CAICTM010002471">
    <property type="protein sequence ID" value="CAB9529345.1"/>
    <property type="molecule type" value="Genomic_DNA"/>
</dbReference>
<dbReference type="GO" id="GO:0050660">
    <property type="term" value="F:flavin adenine dinucleotide binding"/>
    <property type="evidence" value="ECO:0007669"/>
    <property type="project" value="TreeGrafter"/>
</dbReference>
<evidence type="ECO:0000259" key="6">
    <source>
        <dbReference type="Pfam" id="PF07992"/>
    </source>
</evidence>
<keyword evidence="2" id="KW-0285">Flavoprotein</keyword>
<dbReference type="PANTHER" id="PTHR43735">
    <property type="entry name" value="APOPTOSIS-INDUCING FACTOR 1"/>
    <property type="match status" value="1"/>
</dbReference>
<name>A0A9N8HYF0_9STRA</name>
<keyword evidence="3" id="KW-0274">FAD</keyword>
<evidence type="ECO:0000313" key="7">
    <source>
        <dbReference type="EMBL" id="CAB9529345.1"/>
    </source>
</evidence>
<organism evidence="7 8">
    <name type="scientific">Seminavis robusta</name>
    <dbReference type="NCBI Taxonomy" id="568900"/>
    <lineage>
        <taxon>Eukaryota</taxon>
        <taxon>Sar</taxon>
        <taxon>Stramenopiles</taxon>
        <taxon>Ochrophyta</taxon>
        <taxon>Bacillariophyta</taxon>
        <taxon>Bacillariophyceae</taxon>
        <taxon>Bacillariophycidae</taxon>
        <taxon>Naviculales</taxon>
        <taxon>Naviculaceae</taxon>
        <taxon>Seminavis</taxon>
    </lineage>
</organism>
<dbReference type="OrthoDB" id="202203at2759"/>
<dbReference type="GO" id="GO:0004174">
    <property type="term" value="F:electron-transferring-flavoprotein dehydrogenase activity"/>
    <property type="evidence" value="ECO:0007669"/>
    <property type="project" value="TreeGrafter"/>
</dbReference>
<keyword evidence="8" id="KW-1185">Reference proteome</keyword>
<dbReference type="GO" id="GO:0005737">
    <property type="term" value="C:cytoplasm"/>
    <property type="evidence" value="ECO:0007669"/>
    <property type="project" value="TreeGrafter"/>
</dbReference>
<evidence type="ECO:0000256" key="5">
    <source>
        <dbReference type="SAM" id="Phobius"/>
    </source>
</evidence>
<dbReference type="Gene3D" id="3.50.50.100">
    <property type="match status" value="1"/>
</dbReference>